<dbReference type="Proteomes" id="UP001214666">
    <property type="component" value="Chromosome"/>
</dbReference>
<dbReference type="GeneID" id="4490601"/>
<dbReference type="Proteomes" id="UP000253075">
    <property type="component" value="Unassembled WGS sequence"/>
</dbReference>
<comment type="similarity">
    <text evidence="2">Belongs to the UPF0126 family.</text>
</comment>
<reference evidence="9" key="5">
    <citation type="submission" date="2020-01" db="EMBL/GenBank/DDBJ databases">
        <authorList>
            <consortium name="NCBI Pathogen Detection Project"/>
        </authorList>
    </citation>
    <scope>NUCLEOTIDE SEQUENCE</scope>
    <source>
        <strain evidence="9">OLC2673_Aeromonas</strain>
    </source>
</reference>
<comment type="subcellular location">
    <subcellularLocation>
        <location evidence="1">Cell membrane</location>
        <topology evidence="1">Multi-pass membrane protein</topology>
    </subcellularLocation>
</comment>
<dbReference type="InterPro" id="IPR005115">
    <property type="entry name" value="Gly_transporter"/>
</dbReference>
<evidence type="ECO:0000256" key="2">
    <source>
        <dbReference type="ARBA" id="ARBA00008193"/>
    </source>
</evidence>
<evidence type="ECO:0000256" key="3">
    <source>
        <dbReference type="ARBA" id="ARBA00022475"/>
    </source>
</evidence>
<dbReference type="AlphaFoldDB" id="A0A081UU07"/>
<dbReference type="OMA" id="MPKFDYQ"/>
<feature type="transmembrane region" description="Helical" evidence="7">
    <location>
        <begin position="114"/>
        <end position="135"/>
    </location>
</feature>
<dbReference type="KEGG" id="aaj:BOQ57_05950"/>
<dbReference type="EMBL" id="CP118942">
    <property type="protein sequence ID" value="WEE27357.1"/>
    <property type="molecule type" value="Genomic_DNA"/>
</dbReference>
<protein>
    <submittedName>
        <fullName evidence="9">Trimeric intracellular cation channel family protein</fullName>
    </submittedName>
</protein>
<organism evidence="9 13">
    <name type="scientific">Aeromonas hydrophila</name>
    <dbReference type="NCBI Taxonomy" id="644"/>
    <lineage>
        <taxon>Bacteria</taxon>
        <taxon>Pseudomonadati</taxon>
        <taxon>Pseudomonadota</taxon>
        <taxon>Gammaproteobacteria</taxon>
        <taxon>Aeromonadales</taxon>
        <taxon>Aeromonadaceae</taxon>
        <taxon>Aeromonas</taxon>
    </lineage>
</organism>
<feature type="domain" description="Glycine transporter" evidence="8">
    <location>
        <begin position="5"/>
        <end position="76"/>
    </location>
</feature>
<dbReference type="RefSeq" id="WP_011705141.1">
    <property type="nucleotide sequence ID" value="NZ_AP019193.1"/>
</dbReference>
<evidence type="ECO:0000256" key="1">
    <source>
        <dbReference type="ARBA" id="ARBA00004651"/>
    </source>
</evidence>
<dbReference type="PANTHER" id="PTHR30506:SF3">
    <property type="entry name" value="UPF0126 INNER MEMBRANE PROTEIN YADS-RELATED"/>
    <property type="match status" value="1"/>
</dbReference>
<evidence type="ECO:0000313" key="10">
    <source>
        <dbReference type="EMBL" id="RCF49530.1"/>
    </source>
</evidence>
<sequence length="204" mass="21715">MLHALFLLGLVAEGMTGALAAGRRRMDLFGVVIIASATAIGGGTIRDVLLGHYPLLWVEHPEYVLLVAGAAMAGVISAPLMRYLGKLFMALDALGLVVFSIFGAARALEMGHGAGIACIMAVVTGAFGGVLRDLLCQRIPLVFRRELYAAISLVTAAIYCLALDQGLPNDWAAFGAIGIGFVLRLLAVRFKWGLPTFHYQYATH</sequence>
<dbReference type="GO" id="GO:0005886">
    <property type="term" value="C:plasma membrane"/>
    <property type="evidence" value="ECO:0007669"/>
    <property type="project" value="UniProtKB-SubCell"/>
</dbReference>
<accession>A0A081UU07</accession>
<reference evidence="10 12" key="2">
    <citation type="journal article" date="2018" name="PLoS ONE">
        <title>Phenotypic characterization and whole genome analysis of extended-spectrum beta-lactamase-producing bacteria isolated from dogs in Germany.</title>
        <authorList>
            <person name="Boehmer T."/>
            <person name="Vogler A.J."/>
            <person name="Thomas A."/>
            <person name="Sauer S."/>
            <person name="Hergenroether M."/>
            <person name="Straubinger R.K."/>
            <person name="Birdsell D."/>
            <person name="Keim P."/>
            <person name="Sahl J.W."/>
            <person name="Williamson C.H."/>
            <person name="Riehm J.M."/>
        </authorList>
    </citation>
    <scope>NUCLEOTIDE SEQUENCE [LARGE SCALE GENOMIC DNA]</scope>
    <source>
        <strain evidence="10 12">AFG_SD03_1510_Ahy_093</strain>
    </source>
</reference>
<keyword evidence="4 7" id="KW-0812">Transmembrane</keyword>
<dbReference type="Proteomes" id="UP000859505">
    <property type="component" value="Unassembled WGS sequence"/>
</dbReference>
<dbReference type="eggNOG" id="COG2860">
    <property type="taxonomic scope" value="Bacteria"/>
</dbReference>
<keyword evidence="6 7" id="KW-0472">Membrane</keyword>
<evidence type="ECO:0000256" key="4">
    <source>
        <dbReference type="ARBA" id="ARBA00022692"/>
    </source>
</evidence>
<reference evidence="11" key="6">
    <citation type="submission" date="2023-02" db="EMBL/GenBank/DDBJ databases">
        <title>The sequence of Aeromonas hydrophila K533.</title>
        <authorList>
            <person name="Luo X."/>
        </authorList>
    </citation>
    <scope>NUCLEOTIDE SEQUENCE</scope>
    <source>
        <strain evidence="11">K533</strain>
    </source>
</reference>
<keyword evidence="3" id="KW-1003">Cell membrane</keyword>
<evidence type="ECO:0000259" key="8">
    <source>
        <dbReference type="Pfam" id="PF03458"/>
    </source>
</evidence>
<feature type="domain" description="Glycine transporter" evidence="8">
    <location>
        <begin position="90"/>
        <end position="162"/>
    </location>
</feature>
<feature type="transmembrane region" description="Helical" evidence="7">
    <location>
        <begin position="147"/>
        <end position="165"/>
    </location>
</feature>
<dbReference type="Pfam" id="PF03458">
    <property type="entry name" value="Gly_transporter"/>
    <property type="match status" value="2"/>
</dbReference>
<keyword evidence="5 7" id="KW-1133">Transmembrane helix</keyword>
<reference evidence="10" key="4">
    <citation type="submission" date="2018-02" db="EMBL/GenBank/DDBJ databases">
        <authorList>
            <person name="Williamson C."/>
        </authorList>
    </citation>
    <scope>NUCLEOTIDE SEQUENCE</scope>
    <source>
        <strain evidence="10">AFG_SD03_1510_Ahy_093</strain>
    </source>
</reference>
<feature type="transmembrane region" description="Helical" evidence="7">
    <location>
        <begin position="87"/>
        <end position="108"/>
    </location>
</feature>
<evidence type="ECO:0000313" key="11">
    <source>
        <dbReference type="EMBL" id="WEE27357.1"/>
    </source>
</evidence>
<name>A0A081UU07_AERHY</name>
<dbReference type="PANTHER" id="PTHR30506">
    <property type="entry name" value="INNER MEMBRANE PROTEIN"/>
    <property type="match status" value="1"/>
</dbReference>
<evidence type="ECO:0000313" key="12">
    <source>
        <dbReference type="Proteomes" id="UP000253075"/>
    </source>
</evidence>
<evidence type="ECO:0000256" key="5">
    <source>
        <dbReference type="ARBA" id="ARBA00022989"/>
    </source>
</evidence>
<evidence type="ECO:0000256" key="6">
    <source>
        <dbReference type="ARBA" id="ARBA00023136"/>
    </source>
</evidence>
<dbReference type="KEGG" id="ahi:VU14_16555"/>
<dbReference type="EMBL" id="DACTUL010000042">
    <property type="protein sequence ID" value="HAT6346115.1"/>
    <property type="molecule type" value="Genomic_DNA"/>
</dbReference>
<reference evidence="12" key="3">
    <citation type="submission" date="2018-02" db="EMBL/GenBank/DDBJ databases">
        <title>Phenotypic characterization and whole genome analysis of multidrug-resistant, extended-spectrum beta-lactamase-producing bacteria isolated from dogs in Germany.</title>
        <authorList>
            <person name="Williamson C."/>
        </authorList>
    </citation>
    <scope>NUCLEOTIDE SEQUENCE [LARGE SCALE GENOMIC DNA]</scope>
    <source>
        <strain evidence="12">AFG_SD03_1510_Ahy_093</strain>
    </source>
</reference>
<feature type="transmembrane region" description="Helical" evidence="7">
    <location>
        <begin position="63"/>
        <end position="80"/>
    </location>
</feature>
<dbReference type="EMBL" id="PUTQ01000013">
    <property type="protein sequence ID" value="RCF49530.1"/>
    <property type="molecule type" value="Genomic_DNA"/>
</dbReference>
<reference evidence="9" key="1">
    <citation type="journal article" date="2018" name="Genome Biol.">
        <title>SKESA: strategic k-mer extension for scrupulous assemblies.</title>
        <authorList>
            <person name="Souvorov A."/>
            <person name="Agarwala R."/>
            <person name="Lipman D.J."/>
        </authorList>
    </citation>
    <scope>NUCLEOTIDE SEQUENCE</scope>
    <source>
        <strain evidence="9">OLC2673_Aeromonas</strain>
    </source>
</reference>
<feature type="transmembrane region" description="Helical" evidence="7">
    <location>
        <begin position="171"/>
        <end position="190"/>
    </location>
</feature>
<gene>
    <name evidence="10" type="ORF">C6C11_10450</name>
    <name evidence="9" type="ORF">JAJ28_003913</name>
    <name evidence="11" type="ORF">PY771_03295</name>
</gene>
<evidence type="ECO:0000313" key="13">
    <source>
        <dbReference type="Proteomes" id="UP000859505"/>
    </source>
</evidence>
<evidence type="ECO:0000256" key="7">
    <source>
        <dbReference type="SAM" id="Phobius"/>
    </source>
</evidence>
<dbReference type="KEGG" id="ahh:RY45_06550"/>
<evidence type="ECO:0000313" key="9">
    <source>
        <dbReference type="EMBL" id="HAT6346115.1"/>
    </source>
</evidence>
<proteinExistence type="inferred from homology"/>